<dbReference type="PANTHER" id="PTHR45586:SF1">
    <property type="entry name" value="LIPOPOLYSACCHARIDE ASSEMBLY PROTEIN B"/>
    <property type="match status" value="1"/>
</dbReference>
<evidence type="ECO:0000313" key="6">
    <source>
        <dbReference type="Proteomes" id="UP001152766"/>
    </source>
</evidence>
<gene>
    <name evidence="5" type="primary">prsT</name>
    <name evidence="5" type="ORF">EXJ73_20830</name>
</gene>
<evidence type="ECO:0000313" key="5">
    <source>
        <dbReference type="EMBL" id="MDG0864908.1"/>
    </source>
</evidence>
<name>A0A9X4LR01_9BURK</name>
<dbReference type="InterPro" id="IPR011990">
    <property type="entry name" value="TPR-like_helical_dom_sf"/>
</dbReference>
<dbReference type="AlphaFoldDB" id="A0A9X4LR01"/>
<dbReference type="Proteomes" id="UP001152766">
    <property type="component" value="Unassembled WGS sequence"/>
</dbReference>
<keyword evidence="2 3" id="KW-0802">TPR repeat</keyword>
<keyword evidence="6" id="KW-1185">Reference proteome</keyword>
<proteinExistence type="predicted"/>
<dbReference type="PANTHER" id="PTHR45586">
    <property type="entry name" value="TPR REPEAT-CONTAINING PROTEIN PA4667"/>
    <property type="match status" value="1"/>
</dbReference>
<keyword evidence="4" id="KW-0732">Signal</keyword>
<feature type="repeat" description="TPR" evidence="3">
    <location>
        <begin position="202"/>
        <end position="235"/>
    </location>
</feature>
<dbReference type="EMBL" id="SGUG01000045">
    <property type="protein sequence ID" value="MDG0864908.1"/>
    <property type="molecule type" value="Genomic_DNA"/>
</dbReference>
<dbReference type="Pfam" id="PF13432">
    <property type="entry name" value="TPR_16"/>
    <property type="match status" value="6"/>
</dbReference>
<dbReference type="Gene3D" id="1.25.40.10">
    <property type="entry name" value="Tetratricopeptide repeat domain"/>
    <property type="match status" value="3"/>
</dbReference>
<dbReference type="Pfam" id="PF13181">
    <property type="entry name" value="TPR_8"/>
    <property type="match status" value="1"/>
</dbReference>
<evidence type="ECO:0000256" key="1">
    <source>
        <dbReference type="ARBA" id="ARBA00022737"/>
    </source>
</evidence>
<reference evidence="5" key="1">
    <citation type="submission" date="2019-02" db="EMBL/GenBank/DDBJ databases">
        <title>Draft genome of the type strain Pelomonas aquatica CCUG 52575T.</title>
        <authorList>
            <person name="Gomila M."/>
            <person name="Lalucat J."/>
        </authorList>
    </citation>
    <scope>NUCLEOTIDE SEQUENCE</scope>
    <source>
        <strain evidence="5">CCUG 52575</strain>
    </source>
</reference>
<comment type="caution">
    <text evidence="5">The sequence shown here is derived from an EMBL/GenBank/DDBJ whole genome shotgun (WGS) entry which is preliminary data.</text>
</comment>
<evidence type="ECO:0000256" key="2">
    <source>
        <dbReference type="ARBA" id="ARBA00022803"/>
    </source>
</evidence>
<dbReference type="InterPro" id="IPR051012">
    <property type="entry name" value="CellSynth/LPSAsmb/PSIAsmb"/>
</dbReference>
<accession>A0A9X4LR01</accession>
<dbReference type="InterPro" id="IPR014266">
    <property type="entry name" value="PEP-CTERM_TPR_PrsT"/>
</dbReference>
<evidence type="ECO:0000256" key="3">
    <source>
        <dbReference type="PROSITE-ProRule" id="PRU00339"/>
    </source>
</evidence>
<sequence length="927" mass="99356">MAREKRGRPSWGAAMLLAAAMLLSGCSGNSAEQYLKSGKAKLQASDLRGAAIEFRNALQKDASLAEARFLLGSALLRQGDARSAYAELERAERQGYDANLVVPLLARALSQQGRHEEVLIRFAQATLNEPGGMAALQLSLARAHLAGGQAEPAEASVRQALDAVPGLPEALQLQARIIARRGDVPAAIARAQGLIAADPKSDSNWLTLGDLQQAAGQADAARRSYAQAIQLNPAAAQGYASLLPLLMSAGDLPGATATLAALEKVDAGSVLTRYYKAWIKLEQGELQVAQELGENLLKQSPDNVDLLYLAGAVEARRNSLDRAVDLLGKAVAAAPEPLRPRMLLAQTLLRRGDADKCLQTLQPLLKRDPAPAEALVLAAAATARGGDGAKAEQWLARAVDADPQNVQGRVGLAVARIGRGEVDEGLKQLRAVGASTPDLTPDTTLVDQLARLRRFDAALEALRVLEAKPEGKLVAEMLRGRLELARDNVAQAREAFDAVLKADAANTQATAALAGLDLADRRPEAARARFQKLLEKDPANSAARSALLRLEIDRGASSDQLVAMARQAVKLVPGSRELRLDLIRVLLSKPDARQAAEVAQESVNLLGDDPELLAALGQAQLLGGEANLASKSFTRLLALKPKLPQAHLWLAQAYRQAGDNARALRALKHGVEVLPDEPALYRSEALLLNADGQPAQALQVARQLQARDKAGWQGLALEGDVLARQERFDEAVHAYTAALVRNPAGALAVGLHQALVRAGRADAALAFERKRLADEPRDSRFISYLAETALRARRLDVAEARFRQALALQPQNPALLNNLAWVMGRQGRADAALDFADRAVTLAPRQPDFWDTLAEIRAAATQYDAAVQAQQQALALAPENHLHRLHLASYLLQAGKREQAKAELTRLAQLGARFDLQAEVQRMLATL</sequence>
<dbReference type="Pfam" id="PF14559">
    <property type="entry name" value="TPR_19"/>
    <property type="match status" value="1"/>
</dbReference>
<dbReference type="NCBIfam" id="TIGR02917">
    <property type="entry name" value="PEP_TPR_lipo"/>
    <property type="match status" value="1"/>
</dbReference>
<dbReference type="InterPro" id="IPR019734">
    <property type="entry name" value="TPR_rpt"/>
</dbReference>
<feature type="repeat" description="TPR" evidence="3">
    <location>
        <begin position="847"/>
        <end position="880"/>
    </location>
</feature>
<feature type="signal peptide" evidence="4">
    <location>
        <begin position="1"/>
        <end position="31"/>
    </location>
</feature>
<dbReference type="PROSITE" id="PS50005">
    <property type="entry name" value="TPR"/>
    <property type="match status" value="3"/>
</dbReference>
<dbReference type="SMART" id="SM00028">
    <property type="entry name" value="TPR"/>
    <property type="match status" value="14"/>
</dbReference>
<evidence type="ECO:0000256" key="4">
    <source>
        <dbReference type="SAM" id="SignalP"/>
    </source>
</evidence>
<dbReference type="RefSeq" id="WP_268154308.1">
    <property type="nucleotide sequence ID" value="NZ_JAPPUW010000034.1"/>
</dbReference>
<protein>
    <submittedName>
        <fullName evidence="5">PEP-CTERM system TPR-repeat protein PrsT</fullName>
    </submittedName>
</protein>
<feature type="chain" id="PRO_5040781522" evidence="4">
    <location>
        <begin position="32"/>
        <end position="927"/>
    </location>
</feature>
<organism evidence="5 6">
    <name type="scientific">Pelomonas aquatica</name>
    <dbReference type="NCBI Taxonomy" id="431058"/>
    <lineage>
        <taxon>Bacteria</taxon>
        <taxon>Pseudomonadati</taxon>
        <taxon>Pseudomonadota</taxon>
        <taxon>Betaproteobacteria</taxon>
        <taxon>Burkholderiales</taxon>
        <taxon>Sphaerotilaceae</taxon>
        <taxon>Roseateles</taxon>
    </lineage>
</organism>
<dbReference type="SUPFAM" id="SSF48452">
    <property type="entry name" value="TPR-like"/>
    <property type="match status" value="5"/>
</dbReference>
<keyword evidence="1" id="KW-0677">Repeat</keyword>
<dbReference type="PROSITE" id="PS51257">
    <property type="entry name" value="PROKAR_LIPOPROTEIN"/>
    <property type="match status" value="1"/>
</dbReference>
<feature type="repeat" description="TPR" evidence="3">
    <location>
        <begin position="644"/>
        <end position="677"/>
    </location>
</feature>